<dbReference type="AlphaFoldDB" id="A0AAW4BGW6"/>
<comment type="caution">
    <text evidence="2">The sequence shown here is derived from an EMBL/GenBank/DDBJ whole genome shotgun (WGS) entry which is preliminary data.</text>
</comment>
<name>A0AAW4BGW6_VIBAN</name>
<dbReference type="EMBL" id="SCLC01000693">
    <property type="protein sequence ID" value="MBF4437170.1"/>
    <property type="molecule type" value="Genomic_DNA"/>
</dbReference>
<evidence type="ECO:0000313" key="2">
    <source>
        <dbReference type="EMBL" id="MBF4437170.1"/>
    </source>
</evidence>
<proteinExistence type="predicted"/>
<sequence>MHKSKYKLSKLAQAHLHKIKNYTVTNFSEMQWNAYKDTLLTGFQMLADNPAVGRSCNDLYQNGFYFPIGKHTAYFAKEDSFICMRP</sequence>
<dbReference type="Gene3D" id="3.30.2310.20">
    <property type="entry name" value="RelE-like"/>
    <property type="match status" value="1"/>
</dbReference>
<dbReference type="InterPro" id="IPR035093">
    <property type="entry name" value="RelE/ParE_toxin_dom_sf"/>
</dbReference>
<dbReference type="Pfam" id="PF05016">
    <property type="entry name" value="ParE_toxin"/>
    <property type="match status" value="1"/>
</dbReference>
<reference evidence="2" key="1">
    <citation type="journal article" date="2021" name="PeerJ">
        <title>Analysis of 44 Vibrio anguillarum genomes reveals high genetic diversity.</title>
        <authorList>
            <person name="Hansen M.J."/>
            <person name="Dalsgaard I."/>
        </authorList>
    </citation>
    <scope>NUCLEOTIDE SEQUENCE</scope>
    <source>
        <strain evidence="2">850617-1/1</strain>
    </source>
</reference>
<evidence type="ECO:0000313" key="3">
    <source>
        <dbReference type="Proteomes" id="UP000786185"/>
    </source>
</evidence>
<dbReference type="InterPro" id="IPR007712">
    <property type="entry name" value="RelE/ParE_toxin"/>
</dbReference>
<dbReference type="Proteomes" id="UP000786185">
    <property type="component" value="Unassembled WGS sequence"/>
</dbReference>
<feature type="non-terminal residue" evidence="2">
    <location>
        <position position="86"/>
    </location>
</feature>
<protein>
    <submittedName>
        <fullName evidence="2">Type II toxin-antitoxin system RelE/ParE family toxin</fullName>
    </submittedName>
</protein>
<keyword evidence="1" id="KW-1277">Toxin-antitoxin system</keyword>
<evidence type="ECO:0000256" key="1">
    <source>
        <dbReference type="ARBA" id="ARBA00022649"/>
    </source>
</evidence>
<gene>
    <name evidence="2" type="ORF">ERJ77_22335</name>
</gene>
<organism evidence="2 3">
    <name type="scientific">Vibrio anguillarum</name>
    <name type="common">Listonella anguillarum</name>
    <dbReference type="NCBI Taxonomy" id="55601"/>
    <lineage>
        <taxon>Bacteria</taxon>
        <taxon>Pseudomonadati</taxon>
        <taxon>Pseudomonadota</taxon>
        <taxon>Gammaproteobacteria</taxon>
        <taxon>Vibrionales</taxon>
        <taxon>Vibrionaceae</taxon>
        <taxon>Vibrio</taxon>
    </lineage>
</organism>
<accession>A0AAW4BGW6</accession>